<dbReference type="EMBL" id="JACRSS010000001">
    <property type="protein sequence ID" value="MBC8538113.1"/>
    <property type="molecule type" value="Genomic_DNA"/>
</dbReference>
<evidence type="ECO:0000256" key="5">
    <source>
        <dbReference type="ARBA" id="ARBA00022989"/>
    </source>
</evidence>
<protein>
    <submittedName>
        <fullName evidence="9">Trimeric intracellular cation channel family protein</fullName>
    </submittedName>
</protein>
<feature type="transmembrane region" description="Helical" evidence="7">
    <location>
        <begin position="107"/>
        <end position="125"/>
    </location>
</feature>
<feature type="domain" description="Glycine transporter" evidence="8">
    <location>
        <begin position="10"/>
        <end position="83"/>
    </location>
</feature>
<evidence type="ECO:0000256" key="7">
    <source>
        <dbReference type="SAM" id="Phobius"/>
    </source>
</evidence>
<dbReference type="Proteomes" id="UP000617951">
    <property type="component" value="Unassembled WGS sequence"/>
</dbReference>
<evidence type="ECO:0000256" key="4">
    <source>
        <dbReference type="ARBA" id="ARBA00022692"/>
    </source>
</evidence>
<name>A0A926HW92_9FIRM</name>
<keyword evidence="4 7" id="KW-0812">Transmembrane</keyword>
<evidence type="ECO:0000256" key="1">
    <source>
        <dbReference type="ARBA" id="ARBA00004651"/>
    </source>
</evidence>
<evidence type="ECO:0000256" key="6">
    <source>
        <dbReference type="ARBA" id="ARBA00023136"/>
    </source>
</evidence>
<reference evidence="9" key="1">
    <citation type="submission" date="2020-08" db="EMBL/GenBank/DDBJ databases">
        <title>Genome public.</title>
        <authorList>
            <person name="Liu C."/>
            <person name="Sun Q."/>
        </authorList>
    </citation>
    <scope>NUCLEOTIDE SEQUENCE</scope>
    <source>
        <strain evidence="9">NSJ-63</strain>
    </source>
</reference>
<evidence type="ECO:0000256" key="3">
    <source>
        <dbReference type="ARBA" id="ARBA00022475"/>
    </source>
</evidence>
<comment type="similarity">
    <text evidence="2">Belongs to the UPF0126 family.</text>
</comment>
<keyword evidence="5 7" id="KW-1133">Transmembrane helix</keyword>
<evidence type="ECO:0000256" key="2">
    <source>
        <dbReference type="ARBA" id="ARBA00008193"/>
    </source>
</evidence>
<dbReference type="GO" id="GO:0005886">
    <property type="term" value="C:plasma membrane"/>
    <property type="evidence" value="ECO:0007669"/>
    <property type="project" value="UniProtKB-SubCell"/>
</dbReference>
<comment type="caution">
    <text evidence="9">The sequence shown here is derived from an EMBL/GenBank/DDBJ whole genome shotgun (WGS) entry which is preliminary data.</text>
</comment>
<feature type="transmembrane region" description="Helical" evidence="7">
    <location>
        <begin position="67"/>
        <end position="86"/>
    </location>
</feature>
<dbReference type="Pfam" id="PF03458">
    <property type="entry name" value="Gly_transporter"/>
    <property type="match status" value="2"/>
</dbReference>
<feature type="transmembrane region" description="Helical" evidence="7">
    <location>
        <begin position="6"/>
        <end position="27"/>
    </location>
</feature>
<feature type="transmembrane region" description="Helical" evidence="7">
    <location>
        <begin position="163"/>
        <end position="180"/>
    </location>
</feature>
<feature type="transmembrane region" description="Helical" evidence="7">
    <location>
        <begin position="131"/>
        <end position="151"/>
    </location>
</feature>
<evidence type="ECO:0000259" key="8">
    <source>
        <dbReference type="Pfam" id="PF03458"/>
    </source>
</evidence>
<sequence>MDTTQTILFIAELIGTVAFAISGVLVAAEKRVDIFGALVLGTITAVGGGAIRDLLLGITPPTLFQKPVYTIVAVATAAIVFFIEYGMGDKIERFSVGYMKVINGFDAVGLAVFVVVGVNTAIASGQGDNGFLSIFVGTITGIGGGMMRDILAGQIPVVLRKRVYAVAAILGATVYYFMTRGGCPDWLSIGTGAACVMLLRFLATHYCWNLPRIPRTPREDTRE</sequence>
<feature type="domain" description="Glycine transporter" evidence="8">
    <location>
        <begin position="105"/>
        <end position="179"/>
    </location>
</feature>
<organism evidence="9 10">
    <name type="scientific">Guopingia tenuis</name>
    <dbReference type="NCBI Taxonomy" id="2763656"/>
    <lineage>
        <taxon>Bacteria</taxon>
        <taxon>Bacillati</taxon>
        <taxon>Bacillota</taxon>
        <taxon>Clostridia</taxon>
        <taxon>Christensenellales</taxon>
        <taxon>Christensenellaceae</taxon>
        <taxon>Guopingia</taxon>
    </lineage>
</organism>
<gene>
    <name evidence="9" type="ORF">H8693_04095</name>
</gene>
<evidence type="ECO:0000313" key="10">
    <source>
        <dbReference type="Proteomes" id="UP000617951"/>
    </source>
</evidence>
<dbReference type="RefSeq" id="WP_249279893.1">
    <property type="nucleotide sequence ID" value="NZ_JACRSS010000001.1"/>
</dbReference>
<keyword evidence="10" id="KW-1185">Reference proteome</keyword>
<accession>A0A926HW92</accession>
<evidence type="ECO:0000313" key="9">
    <source>
        <dbReference type="EMBL" id="MBC8538113.1"/>
    </source>
</evidence>
<dbReference type="PANTHER" id="PTHR30506:SF3">
    <property type="entry name" value="UPF0126 INNER MEMBRANE PROTEIN YADS-RELATED"/>
    <property type="match status" value="1"/>
</dbReference>
<proteinExistence type="inferred from homology"/>
<dbReference type="AlphaFoldDB" id="A0A926HW92"/>
<comment type="subcellular location">
    <subcellularLocation>
        <location evidence="1">Cell membrane</location>
        <topology evidence="1">Multi-pass membrane protein</topology>
    </subcellularLocation>
</comment>
<feature type="transmembrane region" description="Helical" evidence="7">
    <location>
        <begin position="34"/>
        <end position="55"/>
    </location>
</feature>
<dbReference type="InterPro" id="IPR005115">
    <property type="entry name" value="Gly_transporter"/>
</dbReference>
<feature type="transmembrane region" description="Helical" evidence="7">
    <location>
        <begin position="186"/>
        <end position="208"/>
    </location>
</feature>
<dbReference type="PANTHER" id="PTHR30506">
    <property type="entry name" value="INNER MEMBRANE PROTEIN"/>
    <property type="match status" value="1"/>
</dbReference>
<keyword evidence="3" id="KW-1003">Cell membrane</keyword>
<keyword evidence="6 7" id="KW-0472">Membrane</keyword>